<organism evidence="3 4">
    <name type="scientific">Actinobacteria bacterium BACL15 MAG-120619-bin91</name>
    <dbReference type="NCBI Taxonomy" id="1655562"/>
    <lineage>
        <taxon>Bacteria</taxon>
        <taxon>Bacillati</taxon>
        <taxon>Actinomycetota</taxon>
        <taxon>Actinomycetes</taxon>
        <taxon>Actinomycetes incertae sedis</taxon>
        <taxon>ac1 cluster</taxon>
    </lineage>
</organism>
<name>A0A0R2PP72_9ACTN</name>
<evidence type="ECO:0000313" key="4">
    <source>
        <dbReference type="Proteomes" id="UP000053274"/>
    </source>
</evidence>
<feature type="coiled-coil region" evidence="1">
    <location>
        <begin position="102"/>
        <end position="136"/>
    </location>
</feature>
<sequence length="203" mass="21098">MFRKIASLSVALVVAGGVMIAVPADAATKISNGVKCKKSGQTTKTSGGTYRCAKNPLVKSKKLTWLSMDCLAAANDAVAAKNASVKTNADFVAQLPVIELGITTETANKAEIQAKLDEADKRLVAAQAKLAAATTEADKKILTTAVGSWTSATRAYTSKIRNIDVTIKKLEAAKLAATNKPAELAANVADSRASAKLICTKGF</sequence>
<feature type="signal peptide" evidence="2">
    <location>
        <begin position="1"/>
        <end position="26"/>
    </location>
</feature>
<reference evidence="3 4" key="1">
    <citation type="submission" date="2015-10" db="EMBL/GenBank/DDBJ databases">
        <title>Metagenome-Assembled Genomes uncover a global brackish microbiome.</title>
        <authorList>
            <person name="Hugerth L.W."/>
            <person name="Larsson J."/>
            <person name="Alneberg J."/>
            <person name="Lindh M.V."/>
            <person name="Legrand C."/>
            <person name="Pinhassi J."/>
            <person name="Andersson A.F."/>
        </authorList>
    </citation>
    <scope>NUCLEOTIDE SEQUENCE [LARGE SCALE GENOMIC DNA]</scope>
    <source>
        <strain evidence="3">BACL15 MAG-120619-bin91</strain>
    </source>
</reference>
<proteinExistence type="predicted"/>
<evidence type="ECO:0000313" key="3">
    <source>
        <dbReference type="EMBL" id="KRO36698.1"/>
    </source>
</evidence>
<accession>A0A0R2PP72</accession>
<protein>
    <submittedName>
        <fullName evidence="3">Uncharacterized protein</fullName>
    </submittedName>
</protein>
<dbReference type="AlphaFoldDB" id="A0A0R2PP72"/>
<evidence type="ECO:0000256" key="2">
    <source>
        <dbReference type="SAM" id="SignalP"/>
    </source>
</evidence>
<gene>
    <name evidence="3" type="ORF">ABR54_00465</name>
</gene>
<keyword evidence="1" id="KW-0175">Coiled coil</keyword>
<keyword evidence="2" id="KW-0732">Signal</keyword>
<dbReference type="Proteomes" id="UP000053274">
    <property type="component" value="Unassembled WGS sequence"/>
</dbReference>
<comment type="caution">
    <text evidence="3">The sequence shown here is derived from an EMBL/GenBank/DDBJ whole genome shotgun (WGS) entry which is preliminary data.</text>
</comment>
<feature type="chain" id="PRO_5006421722" evidence="2">
    <location>
        <begin position="27"/>
        <end position="203"/>
    </location>
</feature>
<dbReference type="EMBL" id="LIAM01000001">
    <property type="protein sequence ID" value="KRO36698.1"/>
    <property type="molecule type" value="Genomic_DNA"/>
</dbReference>
<evidence type="ECO:0000256" key="1">
    <source>
        <dbReference type="SAM" id="Coils"/>
    </source>
</evidence>